<feature type="compositionally biased region" description="Polar residues" evidence="8">
    <location>
        <begin position="52"/>
        <end position="65"/>
    </location>
</feature>
<comment type="similarity">
    <text evidence="2">Belongs to the fucolectin family.</text>
</comment>
<dbReference type="GO" id="GO:0046872">
    <property type="term" value="F:metal ion binding"/>
    <property type="evidence" value="ECO:0007669"/>
    <property type="project" value="UniProtKB-KW"/>
</dbReference>
<sequence length="249" mass="27637">MEILMLIMFLSNKQNITKVEDGPGRVFDGGSSVANSVLVSGANGLADKDSVDSSAGNSFPTTFEGETSTTQETNSNSVSLIRENLEMRKISRKASDIIMASWRPEVKSGRNSALETPITGSSVMNNNYGDYHPYYATDGLLPNGYTKMFHSDFESFPWISVDLLDILTILFVRFYNRVDGSGERFHDVAVEVTNSSKYEQRGFYKGPAKTKEVVDILCDYTTIARYVRLKIKEGTGNSLNVPELEIFTT</sequence>
<dbReference type="InterPro" id="IPR051941">
    <property type="entry name" value="BG_Antigen-Binding_Lectin"/>
</dbReference>
<dbReference type="Gene3D" id="2.60.120.260">
    <property type="entry name" value="Galactose-binding domain-like"/>
    <property type="match status" value="1"/>
</dbReference>
<dbReference type="PANTHER" id="PTHR45713:SF6">
    <property type="entry name" value="F5_8 TYPE C DOMAIN-CONTAINING PROTEIN"/>
    <property type="match status" value="1"/>
</dbReference>
<evidence type="ECO:0000256" key="4">
    <source>
        <dbReference type="ARBA" id="ARBA00022723"/>
    </source>
</evidence>
<keyword evidence="5" id="KW-0430">Lectin</keyword>
<evidence type="ECO:0000256" key="3">
    <source>
        <dbReference type="ARBA" id="ARBA00011233"/>
    </source>
</evidence>
<accession>A0A8W8LNE8</accession>
<dbReference type="SMART" id="SM00607">
    <property type="entry name" value="FTP"/>
    <property type="match status" value="1"/>
</dbReference>
<evidence type="ECO:0000256" key="6">
    <source>
        <dbReference type="ARBA" id="ARBA00022837"/>
    </source>
</evidence>
<dbReference type="SUPFAM" id="SSF49785">
    <property type="entry name" value="Galactose-binding domain-like"/>
    <property type="match status" value="1"/>
</dbReference>
<dbReference type="PANTHER" id="PTHR45713">
    <property type="entry name" value="FTP DOMAIN-CONTAINING PROTEIN"/>
    <property type="match status" value="1"/>
</dbReference>
<dbReference type="GO" id="GO:0042806">
    <property type="term" value="F:fucose binding"/>
    <property type="evidence" value="ECO:0007669"/>
    <property type="project" value="UniProtKB-ARBA"/>
</dbReference>
<dbReference type="GO" id="GO:0001868">
    <property type="term" value="P:regulation of complement activation, lectin pathway"/>
    <property type="evidence" value="ECO:0007669"/>
    <property type="project" value="UniProtKB-ARBA"/>
</dbReference>
<evidence type="ECO:0000256" key="5">
    <source>
        <dbReference type="ARBA" id="ARBA00022734"/>
    </source>
</evidence>
<dbReference type="Proteomes" id="UP000005408">
    <property type="component" value="Unassembled WGS sequence"/>
</dbReference>
<proteinExistence type="inferred from homology"/>
<dbReference type="AlphaFoldDB" id="A0A8W8LNE8"/>
<evidence type="ECO:0000256" key="2">
    <source>
        <dbReference type="ARBA" id="ARBA00010147"/>
    </source>
</evidence>
<protein>
    <recommendedName>
        <fullName evidence="9">Fucolectin tachylectin-4 pentraxin-1 domain-containing protein</fullName>
    </recommendedName>
</protein>
<evidence type="ECO:0000259" key="9">
    <source>
        <dbReference type="SMART" id="SM00607"/>
    </source>
</evidence>
<keyword evidence="4" id="KW-0479">Metal-binding</keyword>
<evidence type="ECO:0000256" key="1">
    <source>
        <dbReference type="ARBA" id="ARBA00002219"/>
    </source>
</evidence>
<keyword evidence="11" id="KW-1185">Reference proteome</keyword>
<feature type="domain" description="Fucolectin tachylectin-4 pentraxin-1" evidence="9">
    <location>
        <begin position="109"/>
        <end position="248"/>
    </location>
</feature>
<evidence type="ECO:0000256" key="7">
    <source>
        <dbReference type="ARBA" id="ARBA00023157"/>
    </source>
</evidence>
<dbReference type="InterPro" id="IPR000421">
    <property type="entry name" value="FA58C"/>
</dbReference>
<comment type="subunit">
    <text evidence="3">Homotrimer.</text>
</comment>
<feature type="compositionally biased region" description="Low complexity" evidence="8">
    <location>
        <begin position="66"/>
        <end position="75"/>
    </location>
</feature>
<dbReference type="InterPro" id="IPR006585">
    <property type="entry name" value="FTP1"/>
</dbReference>
<reference evidence="10" key="1">
    <citation type="submission" date="2022-08" db="UniProtKB">
        <authorList>
            <consortium name="EnsemblMetazoa"/>
        </authorList>
    </citation>
    <scope>IDENTIFICATION</scope>
    <source>
        <strain evidence="10">05x7-T-G4-1.051#20</strain>
    </source>
</reference>
<dbReference type="EnsemblMetazoa" id="G29233.1">
    <property type="protein sequence ID" value="G29233.1:cds"/>
    <property type="gene ID" value="G29233"/>
</dbReference>
<evidence type="ECO:0000256" key="8">
    <source>
        <dbReference type="SAM" id="MobiDB-lite"/>
    </source>
</evidence>
<keyword evidence="7" id="KW-1015">Disulfide bond</keyword>
<dbReference type="Pfam" id="PF00754">
    <property type="entry name" value="F5_F8_type_C"/>
    <property type="match status" value="1"/>
</dbReference>
<organism evidence="10 11">
    <name type="scientific">Magallana gigas</name>
    <name type="common">Pacific oyster</name>
    <name type="synonym">Crassostrea gigas</name>
    <dbReference type="NCBI Taxonomy" id="29159"/>
    <lineage>
        <taxon>Eukaryota</taxon>
        <taxon>Metazoa</taxon>
        <taxon>Spiralia</taxon>
        <taxon>Lophotrochozoa</taxon>
        <taxon>Mollusca</taxon>
        <taxon>Bivalvia</taxon>
        <taxon>Autobranchia</taxon>
        <taxon>Pteriomorphia</taxon>
        <taxon>Ostreida</taxon>
        <taxon>Ostreoidea</taxon>
        <taxon>Ostreidae</taxon>
        <taxon>Magallana</taxon>
    </lineage>
</organism>
<keyword evidence="6" id="KW-0106">Calcium</keyword>
<dbReference type="GO" id="GO:0010185">
    <property type="term" value="P:regulation of cellular defense response"/>
    <property type="evidence" value="ECO:0007669"/>
    <property type="project" value="UniProtKB-ARBA"/>
</dbReference>
<comment type="function">
    <text evidence="1">Acts as a defensive agent. Recognizes blood group fucosylated oligosaccharides including A, B, H and Lewis B-type antigens. Does not recognize Lewis A antigen and has low affinity for monovalent haptens.</text>
</comment>
<name>A0A8W8LNE8_MAGGI</name>
<evidence type="ECO:0000313" key="11">
    <source>
        <dbReference type="Proteomes" id="UP000005408"/>
    </source>
</evidence>
<feature type="region of interest" description="Disordered" evidence="8">
    <location>
        <begin position="49"/>
        <end position="75"/>
    </location>
</feature>
<dbReference type="InterPro" id="IPR008979">
    <property type="entry name" value="Galactose-bd-like_sf"/>
</dbReference>
<evidence type="ECO:0000313" key="10">
    <source>
        <dbReference type="EnsemblMetazoa" id="G29233.1:cds"/>
    </source>
</evidence>